<dbReference type="GO" id="GO:0051301">
    <property type="term" value="P:cell division"/>
    <property type="evidence" value="ECO:0007669"/>
    <property type="project" value="UniProtKB-KW"/>
</dbReference>
<accession>A0ABU0JSV0</accession>
<dbReference type="EMBL" id="JAUSWN010000004">
    <property type="protein sequence ID" value="MDQ0479007.1"/>
    <property type="molecule type" value="Genomic_DNA"/>
</dbReference>
<evidence type="ECO:0000313" key="2">
    <source>
        <dbReference type="EMBL" id="MDQ0479007.1"/>
    </source>
</evidence>
<sequence>MDVIKLLDYLQEVLDTASKIPMSNKIMVNKKEISDIIEQIINFLPDEFKKAQWVCEQKEKILRDAQEQAESIKKESLEMAKRRVESHDYVREAQLKGNEMIMQAQKKSKIIKNGARDYALEILQDTEKKIAYNHDQFTQNLRKEMEEFTINIDSYIKETTSILNENIEELKNVK</sequence>
<organism evidence="2 3">
    <name type="scientific">Hathewaya limosa</name>
    <name type="common">Clostridium limosum</name>
    <dbReference type="NCBI Taxonomy" id="1536"/>
    <lineage>
        <taxon>Bacteria</taxon>
        <taxon>Bacillati</taxon>
        <taxon>Bacillota</taxon>
        <taxon>Clostridia</taxon>
        <taxon>Eubacteriales</taxon>
        <taxon>Clostridiaceae</taxon>
        <taxon>Hathewaya</taxon>
    </lineage>
</organism>
<feature type="coiled-coil region" evidence="1">
    <location>
        <begin position="55"/>
        <end position="82"/>
    </location>
</feature>
<evidence type="ECO:0000313" key="3">
    <source>
        <dbReference type="Proteomes" id="UP001224418"/>
    </source>
</evidence>
<keyword evidence="3" id="KW-1185">Reference proteome</keyword>
<protein>
    <submittedName>
        <fullName evidence="2">Cell division septum initiation protein DivIVA</fullName>
    </submittedName>
</protein>
<keyword evidence="2" id="KW-0132">Cell division</keyword>
<evidence type="ECO:0000256" key="1">
    <source>
        <dbReference type="SAM" id="Coils"/>
    </source>
</evidence>
<keyword evidence="1" id="KW-0175">Coiled coil</keyword>
<keyword evidence="2" id="KW-0131">Cell cycle</keyword>
<name>A0ABU0JSV0_HATLI</name>
<dbReference type="RefSeq" id="WP_111942746.1">
    <property type="nucleotide sequence ID" value="NZ_BAAACJ010000041.1"/>
</dbReference>
<proteinExistence type="predicted"/>
<comment type="caution">
    <text evidence="2">The sequence shown here is derived from an EMBL/GenBank/DDBJ whole genome shotgun (WGS) entry which is preliminary data.</text>
</comment>
<dbReference type="Proteomes" id="UP001224418">
    <property type="component" value="Unassembled WGS sequence"/>
</dbReference>
<gene>
    <name evidence="2" type="ORF">QOZ93_000735</name>
</gene>
<reference evidence="2 3" key="1">
    <citation type="submission" date="2023-07" db="EMBL/GenBank/DDBJ databases">
        <title>Genomic Encyclopedia of Type Strains, Phase IV (KMG-IV): sequencing the most valuable type-strain genomes for metagenomic binning, comparative biology and taxonomic classification.</title>
        <authorList>
            <person name="Goeker M."/>
        </authorList>
    </citation>
    <scope>NUCLEOTIDE SEQUENCE [LARGE SCALE GENOMIC DNA]</scope>
    <source>
        <strain evidence="2 3">DSM 1400</strain>
    </source>
</reference>